<dbReference type="Pfam" id="PF00588">
    <property type="entry name" value="SpoU_methylase"/>
    <property type="match status" value="1"/>
</dbReference>
<dbReference type="GO" id="GO:0006396">
    <property type="term" value="P:RNA processing"/>
    <property type="evidence" value="ECO:0007669"/>
    <property type="project" value="InterPro"/>
</dbReference>
<dbReference type="AlphaFoldDB" id="A0A2H0RB48"/>
<feature type="domain" description="RNA 2-O ribose methyltransferase substrate binding" evidence="3">
    <location>
        <begin position="8"/>
        <end position="83"/>
    </location>
</feature>
<reference evidence="4 5" key="1">
    <citation type="submission" date="2017-09" db="EMBL/GenBank/DDBJ databases">
        <title>Depth-based differentiation of microbial function through sediment-hosted aquifers and enrichment of novel symbionts in the deep terrestrial subsurface.</title>
        <authorList>
            <person name="Probst A.J."/>
            <person name="Ladd B."/>
            <person name="Jarett J.K."/>
            <person name="Geller-Mcgrath D.E."/>
            <person name="Sieber C.M."/>
            <person name="Emerson J.B."/>
            <person name="Anantharaman K."/>
            <person name="Thomas B.C."/>
            <person name="Malmstrom R."/>
            <person name="Stieglmeier M."/>
            <person name="Klingl A."/>
            <person name="Woyke T."/>
            <person name="Ryan C.M."/>
            <person name="Banfield J.F."/>
        </authorList>
    </citation>
    <scope>NUCLEOTIDE SEQUENCE [LARGE SCALE GENOMIC DNA]</scope>
    <source>
        <strain evidence="4">CG10_big_fil_rev_8_21_14_0_10_32_10</strain>
    </source>
</reference>
<protein>
    <submittedName>
        <fullName evidence="4">23S rRNA (Guanosine(2251)-2'-O)-methyltransferase RlmB</fullName>
    </submittedName>
</protein>
<dbReference type="InterPro" id="IPR013123">
    <property type="entry name" value="SpoU_subst-bd"/>
</dbReference>
<dbReference type="InterPro" id="IPR004441">
    <property type="entry name" value="rRNA_MeTrfase_TrmH"/>
</dbReference>
<dbReference type="EMBL" id="PCXU01000013">
    <property type="protein sequence ID" value="PIR43690.1"/>
    <property type="molecule type" value="Genomic_DNA"/>
</dbReference>
<dbReference type="PANTHER" id="PTHR46429:SF1">
    <property type="entry name" value="23S RRNA (GUANOSINE-2'-O-)-METHYLTRANSFERASE RLMB"/>
    <property type="match status" value="1"/>
</dbReference>
<dbReference type="SUPFAM" id="SSF55315">
    <property type="entry name" value="L30e-like"/>
    <property type="match status" value="1"/>
</dbReference>
<evidence type="ECO:0000313" key="4">
    <source>
        <dbReference type="EMBL" id="PIR43690.1"/>
    </source>
</evidence>
<sequence length="247" mass="27624">MQRDNLVNIEGKNSVIEVLKGSRYIKKIYIESSLSDDKIRKIINISKDKNISVEYVTRSFLRNLSKTQNFQGVIAMVEAKKIVSSKFYLDKLDNSMPHSVVLLRSITYEQNLGAIIRTCAACGVDAVVIPKNRNSKISPLVERISMGGVNEVLLIQESFYSALKNLKKAGFKMVALEVTGSKDYYEEDLRGNVGFILGSESETLDKNLLSKVDSLIKIPMLGNISSLNVSVATGIVLYERYRQMVSK</sequence>
<name>A0A2H0RB48_UNCKA</name>
<dbReference type="CDD" id="cd18103">
    <property type="entry name" value="SpoU-like_RlmB"/>
    <property type="match status" value="1"/>
</dbReference>
<dbReference type="GO" id="GO:0032259">
    <property type="term" value="P:methylation"/>
    <property type="evidence" value="ECO:0007669"/>
    <property type="project" value="UniProtKB-KW"/>
</dbReference>
<dbReference type="Proteomes" id="UP000230214">
    <property type="component" value="Unassembled WGS sequence"/>
</dbReference>
<organism evidence="4 5">
    <name type="scientific">candidate division WWE3 bacterium CG10_big_fil_rev_8_21_14_0_10_32_10</name>
    <dbReference type="NCBI Taxonomy" id="1975090"/>
    <lineage>
        <taxon>Bacteria</taxon>
        <taxon>Katanobacteria</taxon>
    </lineage>
</organism>
<comment type="caution">
    <text evidence="4">The sequence shown here is derived from an EMBL/GenBank/DDBJ whole genome shotgun (WGS) entry which is preliminary data.</text>
</comment>
<dbReference type="Pfam" id="PF08032">
    <property type="entry name" value="SpoU_sub_bind"/>
    <property type="match status" value="1"/>
</dbReference>
<dbReference type="InterPro" id="IPR029026">
    <property type="entry name" value="tRNA_m1G_MTases_N"/>
</dbReference>
<dbReference type="GO" id="GO:0005829">
    <property type="term" value="C:cytosol"/>
    <property type="evidence" value="ECO:0007669"/>
    <property type="project" value="TreeGrafter"/>
</dbReference>
<gene>
    <name evidence="4" type="ORF">COV24_01375</name>
</gene>
<dbReference type="NCBIfam" id="TIGR00186">
    <property type="entry name" value="rRNA_methyl_3"/>
    <property type="match status" value="1"/>
</dbReference>
<dbReference type="GO" id="GO:0003723">
    <property type="term" value="F:RNA binding"/>
    <property type="evidence" value="ECO:0007669"/>
    <property type="project" value="InterPro"/>
</dbReference>
<dbReference type="GO" id="GO:0008173">
    <property type="term" value="F:RNA methyltransferase activity"/>
    <property type="evidence" value="ECO:0007669"/>
    <property type="project" value="InterPro"/>
</dbReference>
<proteinExistence type="predicted"/>
<keyword evidence="1 4" id="KW-0489">Methyltransferase</keyword>
<evidence type="ECO:0000256" key="1">
    <source>
        <dbReference type="ARBA" id="ARBA00022603"/>
    </source>
</evidence>
<evidence type="ECO:0000259" key="3">
    <source>
        <dbReference type="SMART" id="SM00967"/>
    </source>
</evidence>
<keyword evidence="2 4" id="KW-0808">Transferase</keyword>
<evidence type="ECO:0000256" key="2">
    <source>
        <dbReference type="ARBA" id="ARBA00022679"/>
    </source>
</evidence>
<dbReference type="PANTHER" id="PTHR46429">
    <property type="entry name" value="23S RRNA (GUANOSINE-2'-O-)-METHYLTRANSFERASE RLMB"/>
    <property type="match status" value="1"/>
</dbReference>
<dbReference type="InterPro" id="IPR029064">
    <property type="entry name" value="Ribosomal_eL30-like_sf"/>
</dbReference>
<dbReference type="SUPFAM" id="SSF75217">
    <property type="entry name" value="alpha/beta knot"/>
    <property type="match status" value="1"/>
</dbReference>
<dbReference type="InterPro" id="IPR029028">
    <property type="entry name" value="Alpha/beta_knot_MTases"/>
</dbReference>
<dbReference type="Gene3D" id="3.30.1330.30">
    <property type="match status" value="1"/>
</dbReference>
<dbReference type="Gene3D" id="3.40.1280.10">
    <property type="match status" value="1"/>
</dbReference>
<dbReference type="InterPro" id="IPR001537">
    <property type="entry name" value="SpoU_MeTrfase"/>
</dbReference>
<evidence type="ECO:0000313" key="5">
    <source>
        <dbReference type="Proteomes" id="UP000230214"/>
    </source>
</evidence>
<dbReference type="SMART" id="SM00967">
    <property type="entry name" value="SpoU_sub_bind"/>
    <property type="match status" value="1"/>
</dbReference>
<accession>A0A2H0RB48</accession>